<feature type="signal peptide" evidence="1">
    <location>
        <begin position="1"/>
        <end position="25"/>
    </location>
</feature>
<gene>
    <name evidence="3" type="ORF">F4560_007544</name>
</gene>
<dbReference type="InterPro" id="IPR035992">
    <property type="entry name" value="Ricin_B-like_lectins"/>
</dbReference>
<accession>A0A7W9M537</accession>
<keyword evidence="4" id="KW-1185">Reference proteome</keyword>
<dbReference type="RefSeq" id="WP_184927774.1">
    <property type="nucleotide sequence ID" value="NZ_JACHMO010000001.1"/>
</dbReference>
<evidence type="ECO:0000256" key="1">
    <source>
        <dbReference type="SAM" id="SignalP"/>
    </source>
</evidence>
<dbReference type="AlphaFoldDB" id="A0A7W9M537"/>
<dbReference type="PROSITE" id="PS50231">
    <property type="entry name" value="RICIN_B_LECTIN"/>
    <property type="match status" value="1"/>
</dbReference>
<protein>
    <recommendedName>
        <fullName evidence="2">Ricin B lectin domain-containing protein</fullName>
    </recommendedName>
</protein>
<feature type="domain" description="Ricin B lectin" evidence="2">
    <location>
        <begin position="32"/>
        <end position="154"/>
    </location>
</feature>
<proteinExistence type="predicted"/>
<organism evidence="3 4">
    <name type="scientific">Saccharothrix ecbatanensis</name>
    <dbReference type="NCBI Taxonomy" id="1105145"/>
    <lineage>
        <taxon>Bacteria</taxon>
        <taxon>Bacillati</taxon>
        <taxon>Actinomycetota</taxon>
        <taxon>Actinomycetes</taxon>
        <taxon>Pseudonocardiales</taxon>
        <taxon>Pseudonocardiaceae</taxon>
        <taxon>Saccharothrix</taxon>
    </lineage>
</organism>
<dbReference type="SMART" id="SM00458">
    <property type="entry name" value="RICIN"/>
    <property type="match status" value="1"/>
</dbReference>
<evidence type="ECO:0000259" key="2">
    <source>
        <dbReference type="SMART" id="SM00458"/>
    </source>
</evidence>
<dbReference type="EMBL" id="JACHMO010000001">
    <property type="protein sequence ID" value="MBB5807776.1"/>
    <property type="molecule type" value="Genomic_DNA"/>
</dbReference>
<dbReference type="InterPro" id="IPR000772">
    <property type="entry name" value="Ricin_B_lectin"/>
</dbReference>
<evidence type="ECO:0000313" key="3">
    <source>
        <dbReference type="EMBL" id="MBB5807776.1"/>
    </source>
</evidence>
<sequence>MTFRRVLTATLVAASALVIAPTAIADQADARQHVVMIESVTRPGDVWDQSNWDGYPVIAYPNHGGANQMWEVSGDGTMLRSERDKLCATAENDQVVGRRCTGYADQRWLGLDQPNATMIELYETGLCVTHDGSKRQLLLRDCDPDRSDQRWYIRY</sequence>
<dbReference type="Gene3D" id="2.80.10.50">
    <property type="match status" value="1"/>
</dbReference>
<dbReference type="SUPFAM" id="SSF50370">
    <property type="entry name" value="Ricin B-like lectins"/>
    <property type="match status" value="1"/>
</dbReference>
<dbReference type="CDD" id="cd00161">
    <property type="entry name" value="beta-trefoil_Ricin-like"/>
    <property type="match status" value="1"/>
</dbReference>
<name>A0A7W9M537_9PSEU</name>
<dbReference type="Pfam" id="PF00652">
    <property type="entry name" value="Ricin_B_lectin"/>
    <property type="match status" value="1"/>
</dbReference>
<evidence type="ECO:0000313" key="4">
    <source>
        <dbReference type="Proteomes" id="UP000552097"/>
    </source>
</evidence>
<reference evidence="3 4" key="1">
    <citation type="submission" date="2020-08" db="EMBL/GenBank/DDBJ databases">
        <title>Sequencing the genomes of 1000 actinobacteria strains.</title>
        <authorList>
            <person name="Klenk H.-P."/>
        </authorList>
    </citation>
    <scope>NUCLEOTIDE SEQUENCE [LARGE SCALE GENOMIC DNA]</scope>
    <source>
        <strain evidence="3 4">DSM 45486</strain>
    </source>
</reference>
<dbReference type="Proteomes" id="UP000552097">
    <property type="component" value="Unassembled WGS sequence"/>
</dbReference>
<comment type="caution">
    <text evidence="3">The sequence shown here is derived from an EMBL/GenBank/DDBJ whole genome shotgun (WGS) entry which is preliminary data.</text>
</comment>
<feature type="chain" id="PRO_5031233751" description="Ricin B lectin domain-containing protein" evidence="1">
    <location>
        <begin position="26"/>
        <end position="155"/>
    </location>
</feature>
<keyword evidence="1" id="KW-0732">Signal</keyword>